<evidence type="ECO:0000256" key="4">
    <source>
        <dbReference type="PIRSR" id="PIRSR615500-1"/>
    </source>
</evidence>
<dbReference type="PANTHER" id="PTHR42884:SF14">
    <property type="entry name" value="NEUROENDOCRINE CONVERTASE 1"/>
    <property type="match status" value="1"/>
</dbReference>
<dbReference type="PROSITE" id="PS00138">
    <property type="entry name" value="SUBTILASE_SER"/>
    <property type="match status" value="1"/>
</dbReference>
<dbReference type="AlphaFoldDB" id="A0A2W4U710"/>
<feature type="active site" description="Charge relay system" evidence="4 5">
    <location>
        <position position="495"/>
    </location>
</feature>
<keyword evidence="1 5" id="KW-0645">Protease</keyword>
<dbReference type="Pfam" id="PF01483">
    <property type="entry name" value="P_proprotein"/>
    <property type="match status" value="1"/>
</dbReference>
<evidence type="ECO:0000259" key="6">
    <source>
        <dbReference type="PROSITE" id="PS51829"/>
    </source>
</evidence>
<reference evidence="8" key="1">
    <citation type="submission" date="2018-04" db="EMBL/GenBank/DDBJ databases">
        <authorList>
            <person name="Cornet L."/>
        </authorList>
    </citation>
    <scope>NUCLEOTIDE SEQUENCE [LARGE SCALE GENOMIC DNA]</scope>
</reference>
<dbReference type="GO" id="GO:0012505">
    <property type="term" value="C:endomembrane system"/>
    <property type="evidence" value="ECO:0007669"/>
    <property type="project" value="UniProtKB-ARBA"/>
</dbReference>
<dbReference type="EMBL" id="QBMC01000076">
    <property type="protein sequence ID" value="PZO16753.1"/>
    <property type="molecule type" value="Genomic_DNA"/>
</dbReference>
<accession>A0A2W4U710</accession>
<keyword evidence="3 5" id="KW-0720">Serine protease</keyword>
<dbReference type="GO" id="GO:0016485">
    <property type="term" value="P:protein processing"/>
    <property type="evidence" value="ECO:0007669"/>
    <property type="project" value="TreeGrafter"/>
</dbReference>
<feature type="domain" description="P/Homo B" evidence="6">
    <location>
        <begin position="579"/>
        <end position="704"/>
    </location>
</feature>
<dbReference type="SUPFAM" id="SSF52743">
    <property type="entry name" value="Subtilisin-like"/>
    <property type="match status" value="1"/>
</dbReference>
<protein>
    <submittedName>
        <fullName evidence="7">Peptidase S8</fullName>
    </submittedName>
</protein>
<dbReference type="InterPro" id="IPR034054">
    <property type="entry name" value="Pep_S8_PrcA"/>
</dbReference>
<gene>
    <name evidence="7" type="ORF">DCF25_12050</name>
</gene>
<evidence type="ECO:0000256" key="1">
    <source>
        <dbReference type="ARBA" id="ARBA00022670"/>
    </source>
</evidence>
<dbReference type="PANTHER" id="PTHR42884">
    <property type="entry name" value="PROPROTEIN CONVERTASE SUBTILISIN/KEXIN-RELATED"/>
    <property type="match status" value="1"/>
</dbReference>
<dbReference type="Gene3D" id="2.60.120.260">
    <property type="entry name" value="Galactose-binding domain-like"/>
    <property type="match status" value="1"/>
</dbReference>
<feature type="active site" description="Charge relay system" evidence="4 5">
    <location>
        <position position="246"/>
    </location>
</feature>
<comment type="similarity">
    <text evidence="5">Belongs to the peptidase S8 family.</text>
</comment>
<comment type="caution">
    <text evidence="7">The sequence shown here is derived from an EMBL/GenBank/DDBJ whole genome shotgun (WGS) entry which is preliminary data.</text>
</comment>
<dbReference type="InterPro" id="IPR023828">
    <property type="entry name" value="Peptidase_S8_Ser-AS"/>
</dbReference>
<dbReference type="PRINTS" id="PR00723">
    <property type="entry name" value="SUBTILISIN"/>
</dbReference>
<evidence type="ECO:0000256" key="2">
    <source>
        <dbReference type="ARBA" id="ARBA00022801"/>
    </source>
</evidence>
<dbReference type="InterPro" id="IPR002884">
    <property type="entry name" value="P_dom"/>
</dbReference>
<evidence type="ECO:0000313" key="8">
    <source>
        <dbReference type="Proteomes" id="UP000249354"/>
    </source>
</evidence>
<dbReference type="Gene3D" id="3.40.50.200">
    <property type="entry name" value="Peptidase S8/S53 domain"/>
    <property type="match status" value="1"/>
</dbReference>
<dbReference type="PROSITE" id="PS51892">
    <property type="entry name" value="SUBTILASE"/>
    <property type="match status" value="1"/>
</dbReference>
<dbReference type="Proteomes" id="UP000249354">
    <property type="component" value="Unassembled WGS sequence"/>
</dbReference>
<dbReference type="SUPFAM" id="SSF49785">
    <property type="entry name" value="Galactose-binding domain-like"/>
    <property type="match status" value="1"/>
</dbReference>
<evidence type="ECO:0000256" key="3">
    <source>
        <dbReference type="ARBA" id="ARBA00022825"/>
    </source>
</evidence>
<dbReference type="GO" id="GO:0005737">
    <property type="term" value="C:cytoplasm"/>
    <property type="evidence" value="ECO:0007669"/>
    <property type="project" value="UniProtKB-ARBA"/>
</dbReference>
<dbReference type="Pfam" id="PF00082">
    <property type="entry name" value="Peptidase_S8"/>
    <property type="match status" value="1"/>
</dbReference>
<evidence type="ECO:0000256" key="5">
    <source>
        <dbReference type="PROSITE-ProRule" id="PRU01240"/>
    </source>
</evidence>
<dbReference type="PROSITE" id="PS51829">
    <property type="entry name" value="P_HOMO_B"/>
    <property type="match status" value="1"/>
</dbReference>
<dbReference type="InterPro" id="IPR008979">
    <property type="entry name" value="Galactose-bd-like_sf"/>
</dbReference>
<dbReference type="InterPro" id="IPR036852">
    <property type="entry name" value="Peptidase_S8/S53_dom_sf"/>
</dbReference>
<dbReference type="CDD" id="cd07498">
    <property type="entry name" value="Peptidases_S8_15"/>
    <property type="match status" value="1"/>
</dbReference>
<feature type="active site" description="Charge relay system" evidence="4 5">
    <location>
        <position position="283"/>
    </location>
</feature>
<dbReference type="GO" id="GO:0016020">
    <property type="term" value="C:membrane"/>
    <property type="evidence" value="ECO:0007669"/>
    <property type="project" value="TreeGrafter"/>
</dbReference>
<sequence length="704" mass="76349">MALAESEGAKGVLPSKEGEILQRGGEELQLYKIRDRLSFCLQSVDSASDAISRLTARWQPRQTKDITPQAIGQNSALFEWQLPAQQVDAALESLRDSPEVLYASHVYEMALSPGTYLYLANQLTVQFTEGLSVMQVEALAQPLGLVRSHSLSGDRNTHCFFVGPNARKNPLKIANELTRYPDVLLAEPNIIIETASLYRPSDPRYPEQWHLYHRGGSSLAPNSHVSAEKAWDITRGSRAITVAVTDDGFDLNHPDFQGAGKIVAPRDLKHRDGLPVPEEAENHGTAVAGVAIAEENGEGIVGIAPGCSFMPIQTTGFLDDASVEQLFDWAIEQGADVISCSWSPASVYFPLSRRISRAINRAATQGRGGKGCVVVFSAGNANRPLAGKVEESGWPQNLIRGLTDWLSGFAVHPDVITVSASTSLNQKAAYSNWGRNISVAAPSNNAPPNMALSAGVFDTGPPIRQALAGRAVLTSDRTGPQGYTLDDYTGFGGTSSACPLVAGIVGLMLSVNPDLSAREVKQILQVTTDKIIDKDPDPQLGQKYGTYDKDGHSLWFGYGKVNAYQAVKVSQARALSDRALHQTITATNSASTPIPDNDPRGLLSAVEVSDRGLLQDLKVFIQAEHEFLGDVSFTLLSPSDESILIQSRTLGRQTRLQRTYSLVSTPAIRRLLNTEIRGRWQLQVVDHVAGHTGRLKKWELVFGI</sequence>
<name>A0A2W4U710_9CYAN</name>
<dbReference type="InterPro" id="IPR000209">
    <property type="entry name" value="Peptidase_S8/S53_dom"/>
</dbReference>
<proteinExistence type="inferred from homology"/>
<keyword evidence="2 5" id="KW-0378">Hydrolase</keyword>
<reference evidence="7 8" key="2">
    <citation type="submission" date="2018-06" db="EMBL/GenBank/DDBJ databases">
        <title>Metagenomic assembly of (sub)arctic Cyanobacteria and their associated microbiome from non-axenic cultures.</title>
        <authorList>
            <person name="Baurain D."/>
        </authorList>
    </citation>
    <scope>NUCLEOTIDE SEQUENCE [LARGE SCALE GENOMIC DNA]</scope>
    <source>
        <strain evidence="7">ULC129bin1</strain>
    </source>
</reference>
<dbReference type="GO" id="GO:0004252">
    <property type="term" value="F:serine-type endopeptidase activity"/>
    <property type="evidence" value="ECO:0007669"/>
    <property type="project" value="UniProtKB-UniRule"/>
</dbReference>
<dbReference type="InterPro" id="IPR015500">
    <property type="entry name" value="Peptidase_S8_subtilisin-rel"/>
</dbReference>
<organism evidence="7 8">
    <name type="scientific">Leptolyngbya foveolarum</name>
    <dbReference type="NCBI Taxonomy" id="47253"/>
    <lineage>
        <taxon>Bacteria</taxon>
        <taxon>Bacillati</taxon>
        <taxon>Cyanobacteriota</taxon>
        <taxon>Cyanophyceae</taxon>
        <taxon>Leptolyngbyales</taxon>
        <taxon>Leptolyngbyaceae</taxon>
        <taxon>Leptolyngbya group</taxon>
        <taxon>Leptolyngbya</taxon>
    </lineage>
</organism>
<evidence type="ECO:0000313" key="7">
    <source>
        <dbReference type="EMBL" id="PZO16753.1"/>
    </source>
</evidence>